<dbReference type="SUPFAM" id="SSF52799">
    <property type="entry name" value="(Phosphotyrosine protein) phosphatases II"/>
    <property type="match status" value="1"/>
</dbReference>
<dbReference type="InterPro" id="IPR026893">
    <property type="entry name" value="Tyr/Ser_Pase_IphP-type"/>
</dbReference>
<dbReference type="GO" id="GO:0004721">
    <property type="term" value="F:phosphoprotein phosphatase activity"/>
    <property type="evidence" value="ECO:0007669"/>
    <property type="project" value="InterPro"/>
</dbReference>
<name>A0A8S5V632_9CAUD</name>
<feature type="domain" description="Tyrosine specific protein phosphatases" evidence="1">
    <location>
        <begin position="255"/>
        <end position="305"/>
    </location>
</feature>
<evidence type="ECO:0000313" key="2">
    <source>
        <dbReference type="EMBL" id="DAG02067.1"/>
    </source>
</evidence>
<sequence length="598" mass="63324">MAKKLYEEASVQAIANAIRAKNGSTATYKVAQMADAVLAIAPLQPDVVKYQQMNATASAYLTAAESAYTDVNGDTVSVLDSYTSGTGIKDAPLGKSLTTQAGTRYHQDETTGDGGKLNNILGGESVIYNAVPGHVLRYIVKGSGGDVIDSGRVKPTGTVRMMKFIGYVKNCRDLGGWACDGGTVRYGRMYRCAAPGAAESADANIAQNANIRYHFDLRDNASLESSPFGSEVYYKRYPLSAYYSDLVDLTKSHYAEMAALLRAVFDVVIHGNGVIYHCSLGRDRTGTLSFILLALLGVSRKHVDMDYELSGFSSLSDAGTPQKRTSANYTGLANYFASFGKSSLRDNVVKWALKAGLTIDELNAYRSAAINGTPAALNASDYVTQYTLTQHLTDCTSNAAGTEISEGAALSVTITPNAGKKLGSISVTMGGTDITATAVSGSTVHIASVTGNVVITAVATAAYTNQIPISTDAGGAVFNGVGYQQGYRLSSSGNPSPQASTYITGFIPVHSGDKVRFEGMNLKEGSAPINEQRIAFYDANKAVIAAPYWKDTGTNTMSGGYLVSMTVPDYSGKTVAFARFGCYWIDSHSIITVNEEIG</sequence>
<accession>A0A8S5V632</accession>
<dbReference type="Pfam" id="PF13350">
    <property type="entry name" value="Y_phosphatase3"/>
    <property type="match status" value="1"/>
</dbReference>
<dbReference type="PROSITE" id="PS50056">
    <property type="entry name" value="TYR_PHOSPHATASE_2"/>
    <property type="match status" value="1"/>
</dbReference>
<organism evidence="2">
    <name type="scientific">Myoviridae sp. ct4uh47</name>
    <dbReference type="NCBI Taxonomy" id="2825032"/>
    <lineage>
        <taxon>Viruses</taxon>
        <taxon>Duplodnaviria</taxon>
        <taxon>Heunggongvirae</taxon>
        <taxon>Uroviricota</taxon>
        <taxon>Caudoviricetes</taxon>
    </lineage>
</organism>
<reference evidence="2" key="1">
    <citation type="journal article" date="2021" name="Proc. Natl. Acad. Sci. U.S.A.">
        <title>A Catalog of Tens of Thousands of Viruses from Human Metagenomes Reveals Hidden Associations with Chronic Diseases.</title>
        <authorList>
            <person name="Tisza M.J."/>
            <person name="Buck C.B."/>
        </authorList>
    </citation>
    <scope>NUCLEOTIDE SEQUENCE</scope>
    <source>
        <strain evidence="2">Ct4uh47</strain>
    </source>
</reference>
<dbReference type="InterPro" id="IPR000387">
    <property type="entry name" value="Tyr_Pase_dom"/>
</dbReference>
<protein>
    <submittedName>
        <fullName evidence="2">Tyrosine phosphatase family protein</fullName>
    </submittedName>
</protein>
<dbReference type="InterPro" id="IPR029021">
    <property type="entry name" value="Prot-tyrosine_phosphatase-like"/>
</dbReference>
<evidence type="ECO:0000259" key="1">
    <source>
        <dbReference type="PROSITE" id="PS50056"/>
    </source>
</evidence>
<dbReference type="EMBL" id="BK016203">
    <property type="protein sequence ID" value="DAG02067.1"/>
    <property type="molecule type" value="Genomic_DNA"/>
</dbReference>
<dbReference type="Gene3D" id="3.90.190.10">
    <property type="entry name" value="Protein tyrosine phosphatase superfamily"/>
    <property type="match status" value="1"/>
</dbReference>
<proteinExistence type="predicted"/>